<dbReference type="EMBL" id="JAOCLH010000056">
    <property type="protein sequence ID" value="MDH2174001.1"/>
    <property type="molecule type" value="Genomic_DNA"/>
</dbReference>
<name>A0AA42XL78_ACIJO</name>
<evidence type="ECO:0000313" key="1">
    <source>
        <dbReference type="EMBL" id="MDH2174001.1"/>
    </source>
</evidence>
<reference evidence="1" key="1">
    <citation type="submission" date="2022-09" db="EMBL/GenBank/DDBJ databases">
        <title>Intensive care unit water sources are persistently colonized with multi-drug resistant bacteria and are the site of extensive horizontal gene transfer of antibiotic resistance genes.</title>
        <authorList>
            <person name="Diorio-Toth L."/>
        </authorList>
    </citation>
    <scope>NUCLEOTIDE SEQUENCE</scope>
    <source>
        <strain evidence="1">GD03649</strain>
    </source>
</reference>
<sequence>MIDMAQFEINSTYNKFLNQLVLWSYLYKRVEAGKEQEFSTVKDCEKMISFQERVQELLPDMEKLDRSKIRSYSPLLDDMALIQYFKDTVGVSD</sequence>
<dbReference type="RefSeq" id="WP_279693960.1">
    <property type="nucleotide sequence ID" value="NZ_JAOCLE010000062.1"/>
</dbReference>
<evidence type="ECO:0000313" key="2">
    <source>
        <dbReference type="Proteomes" id="UP001162261"/>
    </source>
</evidence>
<dbReference type="AlphaFoldDB" id="A0AA42XL78"/>
<dbReference type="Proteomes" id="UP001162261">
    <property type="component" value="Unassembled WGS sequence"/>
</dbReference>
<gene>
    <name evidence="1" type="ORF">N5J46_16565</name>
</gene>
<protein>
    <submittedName>
        <fullName evidence="1">Uncharacterized protein</fullName>
    </submittedName>
</protein>
<proteinExistence type="predicted"/>
<comment type="caution">
    <text evidence="1">The sequence shown here is derived from an EMBL/GenBank/DDBJ whole genome shotgun (WGS) entry which is preliminary data.</text>
</comment>
<organism evidence="1 2">
    <name type="scientific">Acinetobacter johnsonii</name>
    <dbReference type="NCBI Taxonomy" id="40214"/>
    <lineage>
        <taxon>Bacteria</taxon>
        <taxon>Pseudomonadati</taxon>
        <taxon>Pseudomonadota</taxon>
        <taxon>Gammaproteobacteria</taxon>
        <taxon>Moraxellales</taxon>
        <taxon>Moraxellaceae</taxon>
        <taxon>Acinetobacter</taxon>
    </lineage>
</organism>
<accession>A0AA42XL78</accession>